<feature type="region of interest" description="Disordered" evidence="1">
    <location>
        <begin position="27"/>
        <end position="56"/>
    </location>
</feature>
<evidence type="ECO:0000256" key="1">
    <source>
        <dbReference type="SAM" id="MobiDB-lite"/>
    </source>
</evidence>
<gene>
    <name evidence="2" type="ORF">ANN_09900</name>
</gene>
<dbReference type="EMBL" id="JAJSOF020000005">
    <property type="protein sequence ID" value="KAJ4447891.1"/>
    <property type="molecule type" value="Genomic_DNA"/>
</dbReference>
<evidence type="ECO:0000313" key="3">
    <source>
        <dbReference type="Proteomes" id="UP001148838"/>
    </source>
</evidence>
<accession>A0ABQ8TP29</accession>
<feature type="compositionally biased region" description="Polar residues" evidence="1">
    <location>
        <begin position="27"/>
        <end position="45"/>
    </location>
</feature>
<protein>
    <submittedName>
        <fullName evidence="2">Uncharacterized protein</fullName>
    </submittedName>
</protein>
<reference evidence="2 3" key="1">
    <citation type="journal article" date="2022" name="Allergy">
        <title>Genome assembly and annotation of Periplaneta americana reveal a comprehensive cockroach allergen profile.</title>
        <authorList>
            <person name="Wang L."/>
            <person name="Xiong Q."/>
            <person name="Saelim N."/>
            <person name="Wang L."/>
            <person name="Nong W."/>
            <person name="Wan A.T."/>
            <person name="Shi M."/>
            <person name="Liu X."/>
            <person name="Cao Q."/>
            <person name="Hui J.H.L."/>
            <person name="Sookrung N."/>
            <person name="Leung T.F."/>
            <person name="Tungtrongchitr A."/>
            <person name="Tsui S.K.W."/>
        </authorList>
    </citation>
    <scope>NUCLEOTIDE SEQUENCE [LARGE SCALE GENOMIC DNA]</scope>
    <source>
        <strain evidence="2">PWHHKU_190912</strain>
    </source>
</reference>
<dbReference type="Proteomes" id="UP001148838">
    <property type="component" value="Unassembled WGS sequence"/>
</dbReference>
<comment type="caution">
    <text evidence="2">The sequence shown here is derived from an EMBL/GenBank/DDBJ whole genome shotgun (WGS) entry which is preliminary data.</text>
</comment>
<sequence>MAKNILFYYASKLILYTTISSSFKIQAPRSNFNPQTPDPTASSVTVRPPTRQARAY</sequence>
<evidence type="ECO:0000313" key="2">
    <source>
        <dbReference type="EMBL" id="KAJ4447891.1"/>
    </source>
</evidence>
<proteinExistence type="predicted"/>
<keyword evidence="3" id="KW-1185">Reference proteome</keyword>
<name>A0ABQ8TP29_PERAM</name>
<organism evidence="2 3">
    <name type="scientific">Periplaneta americana</name>
    <name type="common">American cockroach</name>
    <name type="synonym">Blatta americana</name>
    <dbReference type="NCBI Taxonomy" id="6978"/>
    <lineage>
        <taxon>Eukaryota</taxon>
        <taxon>Metazoa</taxon>
        <taxon>Ecdysozoa</taxon>
        <taxon>Arthropoda</taxon>
        <taxon>Hexapoda</taxon>
        <taxon>Insecta</taxon>
        <taxon>Pterygota</taxon>
        <taxon>Neoptera</taxon>
        <taxon>Polyneoptera</taxon>
        <taxon>Dictyoptera</taxon>
        <taxon>Blattodea</taxon>
        <taxon>Blattoidea</taxon>
        <taxon>Blattidae</taxon>
        <taxon>Blattinae</taxon>
        <taxon>Periplaneta</taxon>
    </lineage>
</organism>